<dbReference type="RefSeq" id="WP_066401936.1">
    <property type="nucleotide sequence ID" value="NZ_CP011390.1"/>
</dbReference>
<dbReference type="Proteomes" id="UP000077177">
    <property type="component" value="Chromosome"/>
</dbReference>
<dbReference type="KEGG" id="fla:SY85_04105"/>
<reference evidence="1 2" key="2">
    <citation type="journal article" date="2016" name="Int. J. Syst. Evol. Microbiol.">
        <title>Flavisolibacter tropicus sp. nov., isolated from tropical soil.</title>
        <authorList>
            <person name="Lee J.J."/>
            <person name="Kang M.S."/>
            <person name="Kim G.S."/>
            <person name="Lee C.S."/>
            <person name="Lim S."/>
            <person name="Lee J."/>
            <person name="Roh S.H."/>
            <person name="Kang H."/>
            <person name="Ha J.M."/>
            <person name="Bae S."/>
            <person name="Jung H.Y."/>
            <person name="Kim M.K."/>
        </authorList>
    </citation>
    <scope>NUCLEOTIDE SEQUENCE [LARGE SCALE GENOMIC DNA]</scope>
    <source>
        <strain evidence="1 2">LCS9</strain>
    </source>
</reference>
<dbReference type="OrthoDB" id="677341at2"/>
<evidence type="ECO:0000313" key="1">
    <source>
        <dbReference type="EMBL" id="ANE49798.1"/>
    </source>
</evidence>
<dbReference type="EMBL" id="CP011390">
    <property type="protein sequence ID" value="ANE49798.1"/>
    <property type="molecule type" value="Genomic_DNA"/>
</dbReference>
<sequence>MDTLFTTELEMNGRTETFQVSFHDDKYIFQALTSNMQFSIRREEDEWHPVDPIDEQLKNAATEKLDNYLLAQH</sequence>
<organism evidence="1 2">
    <name type="scientific">Flavisolibacter tropicus</name>
    <dbReference type="NCBI Taxonomy" id="1492898"/>
    <lineage>
        <taxon>Bacteria</taxon>
        <taxon>Pseudomonadati</taxon>
        <taxon>Bacteroidota</taxon>
        <taxon>Chitinophagia</taxon>
        <taxon>Chitinophagales</taxon>
        <taxon>Chitinophagaceae</taxon>
        <taxon>Flavisolibacter</taxon>
    </lineage>
</organism>
<name>A0A172TS40_9BACT</name>
<proteinExistence type="predicted"/>
<protein>
    <submittedName>
        <fullName evidence="1">Uncharacterized protein</fullName>
    </submittedName>
</protein>
<dbReference type="AlphaFoldDB" id="A0A172TS40"/>
<keyword evidence="2" id="KW-1185">Reference proteome</keyword>
<reference evidence="2" key="1">
    <citation type="submission" date="2015-01" db="EMBL/GenBank/DDBJ databases">
        <title>Flavisolibacter sp./LCS9/ whole genome sequencing.</title>
        <authorList>
            <person name="Kim M.K."/>
            <person name="Srinivasan S."/>
            <person name="Lee J.-J."/>
        </authorList>
    </citation>
    <scope>NUCLEOTIDE SEQUENCE [LARGE SCALE GENOMIC DNA]</scope>
    <source>
        <strain evidence="2">LCS9</strain>
    </source>
</reference>
<accession>A0A172TS40</accession>
<gene>
    <name evidence="1" type="ORF">SY85_04105</name>
</gene>
<dbReference type="STRING" id="1492898.SY85_04105"/>
<evidence type="ECO:0000313" key="2">
    <source>
        <dbReference type="Proteomes" id="UP000077177"/>
    </source>
</evidence>